<name>A0A7R7DJ34_9ACTN</name>
<proteinExistence type="predicted"/>
<dbReference type="RefSeq" id="WP_203959608.1">
    <property type="nucleotide sequence ID" value="NZ_AP023355.1"/>
</dbReference>
<dbReference type="AlphaFoldDB" id="A0A7R7DJ34"/>
<dbReference type="Proteomes" id="UP000611640">
    <property type="component" value="Chromosome"/>
</dbReference>
<feature type="compositionally biased region" description="Acidic residues" evidence="1">
    <location>
        <begin position="52"/>
        <end position="62"/>
    </location>
</feature>
<reference evidence="2 3" key="1">
    <citation type="submission" date="2020-08" db="EMBL/GenBank/DDBJ databases">
        <title>Whole genome shotgun sequence of Actinocatenispora thailandica NBRC 105041.</title>
        <authorList>
            <person name="Komaki H."/>
            <person name="Tamura T."/>
        </authorList>
    </citation>
    <scope>NUCLEOTIDE SEQUENCE [LARGE SCALE GENOMIC DNA]</scope>
    <source>
        <strain evidence="2 3">NBRC 105041</strain>
    </source>
</reference>
<evidence type="ECO:0000313" key="2">
    <source>
        <dbReference type="EMBL" id="BCJ32578.1"/>
    </source>
</evidence>
<protein>
    <submittedName>
        <fullName evidence="2">Uncharacterized protein</fullName>
    </submittedName>
</protein>
<evidence type="ECO:0000313" key="3">
    <source>
        <dbReference type="Proteomes" id="UP000611640"/>
    </source>
</evidence>
<feature type="compositionally biased region" description="Basic and acidic residues" evidence="1">
    <location>
        <begin position="20"/>
        <end position="43"/>
    </location>
</feature>
<dbReference type="KEGG" id="atl:Athai_00810"/>
<sequence length="62" mass="6935">MTRSKWRELDAATKPPAPRRPSDDTEERTGDAAGDRVIMDRVTGDGPVDSWTDTDEYLSIEP</sequence>
<gene>
    <name evidence="2" type="ORF">Athai_00810</name>
</gene>
<keyword evidence="3" id="KW-1185">Reference proteome</keyword>
<accession>A0A7R7DJ34</accession>
<evidence type="ECO:0000256" key="1">
    <source>
        <dbReference type="SAM" id="MobiDB-lite"/>
    </source>
</evidence>
<organism evidence="2 3">
    <name type="scientific">Actinocatenispora thailandica</name>
    <dbReference type="NCBI Taxonomy" id="227318"/>
    <lineage>
        <taxon>Bacteria</taxon>
        <taxon>Bacillati</taxon>
        <taxon>Actinomycetota</taxon>
        <taxon>Actinomycetes</taxon>
        <taxon>Micromonosporales</taxon>
        <taxon>Micromonosporaceae</taxon>
        <taxon>Actinocatenispora</taxon>
    </lineage>
</organism>
<dbReference type="EMBL" id="AP023355">
    <property type="protein sequence ID" value="BCJ32578.1"/>
    <property type="molecule type" value="Genomic_DNA"/>
</dbReference>
<feature type="region of interest" description="Disordered" evidence="1">
    <location>
        <begin position="1"/>
        <end position="62"/>
    </location>
</feature>
<feature type="compositionally biased region" description="Basic and acidic residues" evidence="1">
    <location>
        <begin position="1"/>
        <end position="11"/>
    </location>
</feature>